<comment type="function">
    <text evidence="3">Specifically acetylates 'Lys-40' in alpha-tubulin on the lumenal side of microtubules. Promotes microtubule destabilization and accelerates microtubule dynamics; this activity may be independent of acetylation activity. Acetylates alpha-tubulin with a slow enzymatic rate, due to a catalytic site that is not optimized for acetyl transfer. Enters the microtubule through each end and diffuses quickly throughout the lumen of microtubules. Acetylates only long/old microtubules because of its slow acetylation rate since it does not have time to act on dynamically unstable microtubules before the enzyme is released.</text>
</comment>
<dbReference type="InterPro" id="IPR038746">
    <property type="entry name" value="Atat"/>
</dbReference>
<name>A0ABQ7R788_PLUXY</name>
<feature type="site" description="Crucial for catalytic activity" evidence="3">
    <location>
        <position position="55"/>
    </location>
</feature>
<dbReference type="Pfam" id="PF05301">
    <property type="entry name" value="Acetyltransf_16"/>
    <property type="match status" value="2"/>
</dbReference>
<feature type="binding site" evidence="3">
    <location>
        <begin position="121"/>
        <end position="134"/>
    </location>
    <ligand>
        <name>acetyl-CoA</name>
        <dbReference type="ChEBI" id="CHEBI:57288"/>
    </ligand>
</feature>
<dbReference type="PANTHER" id="PTHR12327">
    <property type="entry name" value="ALPHA-TUBULIN N-ACETYLTRANSFERASE 1"/>
    <property type="match status" value="1"/>
</dbReference>
<dbReference type="HAMAP" id="MF_03130">
    <property type="entry name" value="mec17"/>
    <property type="match status" value="1"/>
</dbReference>
<dbReference type="InterPro" id="IPR007965">
    <property type="entry name" value="GNAT_ATAT"/>
</dbReference>
<evidence type="ECO:0000313" key="5">
    <source>
        <dbReference type="EMBL" id="KAG7313140.1"/>
    </source>
</evidence>
<keyword evidence="1 3" id="KW-0808">Transferase</keyword>
<comment type="caution">
    <text evidence="5">The sequence shown here is derived from an EMBL/GenBank/DDBJ whole genome shotgun (WGS) entry which is preliminary data.</text>
</comment>
<gene>
    <name evidence="5" type="ORF">JYU34_000229</name>
</gene>
<dbReference type="EC" id="2.3.1.108" evidence="3"/>
<comment type="similarity">
    <text evidence="3">Belongs to the acetyltransferase ATAT1 family.</text>
</comment>
<dbReference type="EMBL" id="JAHIBW010000001">
    <property type="protein sequence ID" value="KAG7313140.1"/>
    <property type="molecule type" value="Genomic_DNA"/>
</dbReference>
<organism evidence="5 6">
    <name type="scientific">Plutella xylostella</name>
    <name type="common">Diamondback moth</name>
    <name type="synonym">Plutella maculipennis</name>
    <dbReference type="NCBI Taxonomy" id="51655"/>
    <lineage>
        <taxon>Eukaryota</taxon>
        <taxon>Metazoa</taxon>
        <taxon>Ecdysozoa</taxon>
        <taxon>Arthropoda</taxon>
        <taxon>Hexapoda</taxon>
        <taxon>Insecta</taxon>
        <taxon>Pterygota</taxon>
        <taxon>Neoptera</taxon>
        <taxon>Endopterygota</taxon>
        <taxon>Lepidoptera</taxon>
        <taxon>Glossata</taxon>
        <taxon>Ditrysia</taxon>
        <taxon>Yponomeutoidea</taxon>
        <taxon>Plutellidae</taxon>
        <taxon>Plutella</taxon>
    </lineage>
</organism>
<keyword evidence="6" id="KW-1185">Reference proteome</keyword>
<dbReference type="Proteomes" id="UP000823941">
    <property type="component" value="Chromosome 1"/>
</dbReference>
<evidence type="ECO:0000256" key="1">
    <source>
        <dbReference type="ARBA" id="ARBA00022679"/>
    </source>
</evidence>
<keyword evidence="2 3" id="KW-0012">Acyltransferase</keyword>
<protein>
    <recommendedName>
        <fullName evidence="3">Alpha-tubulin N-acetyltransferase</fullName>
        <shortName evidence="3">Alpha-TAT</shortName>
        <shortName evidence="3">TAT</shortName>
        <ecNumber evidence="3">2.3.1.108</ecNumber>
    </recommendedName>
    <alternativeName>
        <fullName evidence="3">Acetyltransferase mec-17 homolog</fullName>
    </alternativeName>
</protein>
<sequence length="289" mass="31607">MAWMTVNEVFHDEITRLNSNLMPPGFRGDAQTIRIMQEGLVKWIDTLGEMSSIAQGLNKTITSADKLQMSPTHTLYLLKDANDDDGAGSVIGMLKVGHKKLFLYDRSAHVLETEPLCVLDFFVLGQRQRHGHGKRLFDHMLQDPSALARILSNGAVGAGAVPAPTDNQVNNREGELYDLLNGQILPGDASDQGVSVKQLAIDGPSENMCKFLRKNYGVEELVRQSNNFAVAPEFFQQDSDEIRDTGRSTPALVQGAVGRHSAMKPKSSIGMVIHGSEQNMSAYGAAGKW</sequence>
<evidence type="ECO:0000256" key="3">
    <source>
        <dbReference type="HAMAP-Rule" id="MF_03130"/>
    </source>
</evidence>
<dbReference type="PANTHER" id="PTHR12327:SF0">
    <property type="entry name" value="ALPHA-TUBULIN N-ACETYLTRANSFERASE 1"/>
    <property type="match status" value="1"/>
</dbReference>
<evidence type="ECO:0000256" key="2">
    <source>
        <dbReference type="ARBA" id="ARBA00023315"/>
    </source>
</evidence>
<comment type="catalytic activity">
    <reaction evidence="3">
        <text>L-lysyl-[alpha-tubulin] + acetyl-CoA = N(6)-acetyl-L-lysyl-[alpha-tubulin] + CoA + H(+)</text>
        <dbReference type="Rhea" id="RHEA:15277"/>
        <dbReference type="Rhea" id="RHEA-COMP:11278"/>
        <dbReference type="Rhea" id="RHEA-COMP:11279"/>
        <dbReference type="ChEBI" id="CHEBI:15378"/>
        <dbReference type="ChEBI" id="CHEBI:29969"/>
        <dbReference type="ChEBI" id="CHEBI:57287"/>
        <dbReference type="ChEBI" id="CHEBI:57288"/>
        <dbReference type="ChEBI" id="CHEBI:61930"/>
        <dbReference type="EC" id="2.3.1.108"/>
    </reaction>
</comment>
<evidence type="ECO:0000313" key="6">
    <source>
        <dbReference type="Proteomes" id="UP000823941"/>
    </source>
</evidence>
<reference evidence="5 6" key="1">
    <citation type="submission" date="2021-06" db="EMBL/GenBank/DDBJ databases">
        <title>A haploid diamondback moth (Plutella xylostella L.) genome assembly resolves 31 chromosomes and identifies a diamide resistance mutation.</title>
        <authorList>
            <person name="Ward C.M."/>
            <person name="Perry K.D."/>
            <person name="Baker G."/>
            <person name="Powis K."/>
            <person name="Heckel D.G."/>
            <person name="Baxter S.W."/>
        </authorList>
    </citation>
    <scope>NUCLEOTIDE SEQUENCE [LARGE SCALE GENOMIC DNA]</scope>
    <source>
        <strain evidence="5 6">LV</strain>
        <tissue evidence="5">Single pupa</tissue>
    </source>
</reference>
<proteinExistence type="inferred from homology"/>
<evidence type="ECO:0000259" key="4">
    <source>
        <dbReference type="PROSITE" id="PS51730"/>
    </source>
</evidence>
<dbReference type="PROSITE" id="PS51730">
    <property type="entry name" value="GNAT_ATAT"/>
    <property type="match status" value="1"/>
</dbReference>
<comment type="caution">
    <text evidence="3">Lacks conserved residue(s) required for the propagation of feature annotation.</text>
</comment>
<feature type="domain" description="N-acetyltransferase" evidence="4">
    <location>
        <begin position="1"/>
        <end position="235"/>
    </location>
</feature>
<dbReference type="Gene3D" id="3.40.630.30">
    <property type="match status" value="1"/>
</dbReference>
<accession>A0ABQ7R788</accession>